<dbReference type="InterPro" id="IPR036291">
    <property type="entry name" value="NAD(P)-bd_dom_sf"/>
</dbReference>
<dbReference type="KEGG" id="arac:E0W69_010345"/>
<dbReference type="EMBL" id="CP044016">
    <property type="protein sequence ID" value="QES89040.1"/>
    <property type="molecule type" value="Genomic_DNA"/>
</dbReference>
<dbReference type="InterPro" id="IPR001509">
    <property type="entry name" value="Epimerase_deHydtase"/>
</dbReference>
<dbReference type="OrthoDB" id="1247029at2"/>
<dbReference type="RefSeq" id="WP_131329986.1">
    <property type="nucleotide sequence ID" value="NZ_CP044016.1"/>
</dbReference>
<sequence>MVIGNGLVAKAFEIYKNNNDFVVFASGVSNSSERNPEPFEREKKLLLEIIHNYPDKHLIYFSTCSIYDEEMKTTPYVLHKLALEKLIQDHSSKWNIFRISNLIGKTENQNTILNYLYLRIKNYQHFTVWKGAERNIIDIVDAFAIIQTILVDSKKENRILDIANLHNYKIEIIVDAIEVLVNKNGNYNYVDKPSQPNIPMLNMENYIPFLNTIFTNNYLQNVLKKYYRS</sequence>
<proteinExistence type="predicted"/>
<protein>
    <submittedName>
        <fullName evidence="2">NAD-dependent epimerase/dehydratase family protein</fullName>
    </submittedName>
</protein>
<keyword evidence="3" id="KW-1185">Reference proteome</keyword>
<dbReference type="SUPFAM" id="SSF51735">
    <property type="entry name" value="NAD(P)-binding Rossmann-fold domains"/>
    <property type="match status" value="1"/>
</dbReference>
<evidence type="ECO:0000313" key="3">
    <source>
        <dbReference type="Proteomes" id="UP000292424"/>
    </source>
</evidence>
<dbReference type="Gene3D" id="3.40.50.720">
    <property type="entry name" value="NAD(P)-binding Rossmann-like Domain"/>
    <property type="match status" value="1"/>
</dbReference>
<name>A0A5P2G5K7_9BACT</name>
<evidence type="ECO:0000313" key="2">
    <source>
        <dbReference type="EMBL" id="QES89040.1"/>
    </source>
</evidence>
<reference evidence="2 3" key="1">
    <citation type="submission" date="2019-09" db="EMBL/GenBank/DDBJ databases">
        <title>Complete genome sequence of Arachidicoccus sp. B3-10 isolated from apple orchard soil.</title>
        <authorList>
            <person name="Kim H.S."/>
            <person name="Han K.-I."/>
            <person name="Suh M.K."/>
            <person name="Lee K.C."/>
            <person name="Eom M.K."/>
            <person name="Kim J.-S."/>
            <person name="Kang S.W."/>
            <person name="Sin Y."/>
            <person name="Lee J.-S."/>
        </authorList>
    </citation>
    <scope>NUCLEOTIDE SEQUENCE [LARGE SCALE GENOMIC DNA]</scope>
    <source>
        <strain evidence="2 3">B3-10</strain>
    </source>
</reference>
<evidence type="ECO:0000259" key="1">
    <source>
        <dbReference type="Pfam" id="PF01370"/>
    </source>
</evidence>
<organism evidence="2 3">
    <name type="scientific">Rhizosphaericola mali</name>
    <dbReference type="NCBI Taxonomy" id="2545455"/>
    <lineage>
        <taxon>Bacteria</taxon>
        <taxon>Pseudomonadati</taxon>
        <taxon>Bacteroidota</taxon>
        <taxon>Chitinophagia</taxon>
        <taxon>Chitinophagales</taxon>
        <taxon>Chitinophagaceae</taxon>
        <taxon>Rhizosphaericola</taxon>
    </lineage>
</organism>
<dbReference type="AlphaFoldDB" id="A0A5P2G5K7"/>
<accession>A0A5P2G5K7</accession>
<dbReference type="Pfam" id="PF01370">
    <property type="entry name" value="Epimerase"/>
    <property type="match status" value="1"/>
</dbReference>
<dbReference type="Proteomes" id="UP000292424">
    <property type="component" value="Chromosome"/>
</dbReference>
<feature type="domain" description="NAD-dependent epimerase/dehydratase" evidence="1">
    <location>
        <begin position="44"/>
        <end position="162"/>
    </location>
</feature>
<gene>
    <name evidence="2" type="ORF">E0W69_010345</name>
</gene>